<name>A0AB35YML1_9FLAO</name>
<dbReference type="Gene3D" id="3.10.510.10">
    <property type="entry name" value="NE1680-like"/>
    <property type="match status" value="1"/>
</dbReference>
<protein>
    <submittedName>
        <fullName evidence="1">DUF2024 family protein</fullName>
    </submittedName>
</protein>
<dbReference type="Proteomes" id="UP001390963">
    <property type="component" value="Unassembled WGS sequence"/>
</dbReference>
<evidence type="ECO:0000313" key="1">
    <source>
        <dbReference type="EMBL" id="MEM0516990.1"/>
    </source>
</evidence>
<dbReference type="InterPro" id="IPR023122">
    <property type="entry name" value="NE1680-like_sf"/>
</dbReference>
<dbReference type="EMBL" id="JAZBJM010000001">
    <property type="protein sequence ID" value="MEM0516990.1"/>
    <property type="molecule type" value="Genomic_DNA"/>
</dbReference>
<evidence type="ECO:0000313" key="3">
    <source>
        <dbReference type="Proteomes" id="UP001388259"/>
    </source>
</evidence>
<evidence type="ECO:0000313" key="4">
    <source>
        <dbReference type="Proteomes" id="UP001390963"/>
    </source>
</evidence>
<dbReference type="Proteomes" id="UP001388259">
    <property type="component" value="Unassembled WGS sequence"/>
</dbReference>
<dbReference type="RefSeq" id="WP_279447806.1">
    <property type="nucleotide sequence ID" value="NZ_JAZBJM010000001.1"/>
</dbReference>
<accession>A0AB35YML1</accession>
<dbReference type="SUPFAM" id="SSF160766">
    <property type="entry name" value="NE1680-like"/>
    <property type="match status" value="1"/>
</dbReference>
<dbReference type="Pfam" id="PF09630">
    <property type="entry name" value="DUF2024"/>
    <property type="match status" value="1"/>
</dbReference>
<sequence>MKIAVWDTYVARPDGLQMHFDILVPAALENENQIYAFGKQYLASKPFKTGSLNSKKCNFCHVENATPEVTTAIHTMGFYILEMENCT</sequence>
<keyword evidence="4" id="KW-1185">Reference proteome</keyword>
<dbReference type="InterPro" id="IPR018592">
    <property type="entry name" value="DUF2024"/>
</dbReference>
<dbReference type="AlphaFoldDB" id="A0AB35YML1"/>
<proteinExistence type="predicted"/>
<reference evidence="1 4" key="1">
    <citation type="submission" date="2024-01" db="EMBL/GenBank/DDBJ databases">
        <title>Aequorivita flavus sp. nov., isolated from deep-sea sediment.</title>
        <authorList>
            <person name="Chen X."/>
        </authorList>
    </citation>
    <scope>NUCLEOTIDE SEQUENCE</scope>
    <source>
        <strain evidence="1">MCCC 1A16923</strain>
        <strain evidence="2 4">MCCC 1A16935</strain>
    </source>
</reference>
<evidence type="ECO:0000313" key="2">
    <source>
        <dbReference type="EMBL" id="MEM0572269.1"/>
    </source>
</evidence>
<comment type="caution">
    <text evidence="1">The sequence shown here is derived from an EMBL/GenBank/DDBJ whole genome shotgun (WGS) entry which is preliminary data.</text>
</comment>
<dbReference type="EMBL" id="JBANCF010000001">
    <property type="protein sequence ID" value="MEM0572269.1"/>
    <property type="molecule type" value="Genomic_DNA"/>
</dbReference>
<organism evidence="1 3">
    <name type="scientific">Aequorivita flava</name>
    <dbReference type="NCBI Taxonomy" id="3114371"/>
    <lineage>
        <taxon>Bacteria</taxon>
        <taxon>Pseudomonadati</taxon>
        <taxon>Bacteroidota</taxon>
        <taxon>Flavobacteriia</taxon>
        <taxon>Flavobacteriales</taxon>
        <taxon>Flavobacteriaceae</taxon>
        <taxon>Aequorivita</taxon>
    </lineage>
</organism>
<gene>
    <name evidence="2" type="ORF">VZD24_01960</name>
    <name evidence="1" type="ORF">VZD85_01400</name>
</gene>